<dbReference type="Pfam" id="PF16074">
    <property type="entry name" value="PilW"/>
    <property type="match status" value="1"/>
</dbReference>
<dbReference type="PROSITE" id="PS00409">
    <property type="entry name" value="PROKAR_NTER_METHYL"/>
    <property type="match status" value="1"/>
</dbReference>
<organism evidence="2">
    <name type="scientific">hydrothermal vent metagenome</name>
    <dbReference type="NCBI Taxonomy" id="652676"/>
    <lineage>
        <taxon>unclassified sequences</taxon>
        <taxon>metagenomes</taxon>
        <taxon>ecological metagenomes</taxon>
    </lineage>
</organism>
<dbReference type="NCBIfam" id="TIGR02532">
    <property type="entry name" value="IV_pilin_GFxxxE"/>
    <property type="match status" value="1"/>
</dbReference>
<sequence length="343" mass="36968">MNNQKQKGFTLIEIMVAVVVSLILLSGVIQIFMSTKQTYKFGEALSRMQETGRFAIDMLTRDIRMAGYQGCADLSTIPANIIANNPPVVSFGSEAIGGWEYTGSWTPASPAQPAAITSLVKANTDVITIKHASATGMQLTGNLLVENANIQVTSNTIGAVANDVLFISDCTTADIFRATSVSSGGTVTIAHASSSNTSNNLSKAYGTEAKVYAFNDSVYFVGPTNRTNRQGQNVFALFRRNGSGTIDELVEGVENMQILYGDRADNGNIRYVPANDVTLNMTRVVSIRIALLVHSIEPVNNTVDNTIYNVAGTNIGVSGTVTHASDKRIRRVFVTTIKLRNRR</sequence>
<dbReference type="EMBL" id="UOFL01000049">
    <property type="protein sequence ID" value="VAW73888.1"/>
    <property type="molecule type" value="Genomic_DNA"/>
</dbReference>
<dbReference type="InterPro" id="IPR045584">
    <property type="entry name" value="Pilin-like"/>
</dbReference>
<dbReference type="SUPFAM" id="SSF54523">
    <property type="entry name" value="Pili subunits"/>
    <property type="match status" value="1"/>
</dbReference>
<accession>A0A3B0XZT5</accession>
<dbReference type="GO" id="GO:0043683">
    <property type="term" value="P:type IV pilus assembly"/>
    <property type="evidence" value="ECO:0007669"/>
    <property type="project" value="InterPro"/>
</dbReference>
<evidence type="ECO:0000256" key="1">
    <source>
        <dbReference type="SAM" id="Phobius"/>
    </source>
</evidence>
<keyword evidence="1" id="KW-0472">Membrane</keyword>
<dbReference type="InterPro" id="IPR032092">
    <property type="entry name" value="PilW"/>
</dbReference>
<proteinExistence type="predicted"/>
<reference evidence="2" key="1">
    <citation type="submission" date="2018-06" db="EMBL/GenBank/DDBJ databases">
        <authorList>
            <person name="Zhirakovskaya E."/>
        </authorList>
    </citation>
    <scope>NUCLEOTIDE SEQUENCE</scope>
</reference>
<dbReference type="Pfam" id="PF07963">
    <property type="entry name" value="N_methyl"/>
    <property type="match status" value="1"/>
</dbReference>
<gene>
    <name evidence="2" type="ORF">MNBD_GAMMA12-3732</name>
</gene>
<evidence type="ECO:0000313" key="2">
    <source>
        <dbReference type="EMBL" id="VAW73888.1"/>
    </source>
</evidence>
<dbReference type="InterPro" id="IPR012902">
    <property type="entry name" value="N_methyl_site"/>
</dbReference>
<dbReference type="AlphaFoldDB" id="A0A3B0XZT5"/>
<protein>
    <submittedName>
        <fullName evidence="2">Type IV fimbrial biogenesis protein PilW</fullName>
    </submittedName>
</protein>
<name>A0A3B0XZT5_9ZZZZ</name>
<feature type="transmembrane region" description="Helical" evidence="1">
    <location>
        <begin position="12"/>
        <end position="33"/>
    </location>
</feature>
<keyword evidence="1" id="KW-1133">Transmembrane helix</keyword>
<keyword evidence="1" id="KW-0812">Transmembrane</keyword>